<gene>
    <name evidence="1" type="ORF">FHU29_004671</name>
</gene>
<reference evidence="1 2" key="1">
    <citation type="submission" date="2020-08" db="EMBL/GenBank/DDBJ databases">
        <title>Sequencing the genomes of 1000 actinobacteria strains.</title>
        <authorList>
            <person name="Klenk H.-P."/>
        </authorList>
    </citation>
    <scope>NUCLEOTIDE SEQUENCE [LARGE SCALE GENOMIC DNA]</scope>
    <source>
        <strain evidence="1 2">DSM 45258</strain>
    </source>
</reference>
<accession>A0A839RV89</accession>
<proteinExistence type="predicted"/>
<dbReference type="AlphaFoldDB" id="A0A839RV89"/>
<keyword evidence="2" id="KW-1185">Reference proteome</keyword>
<comment type="caution">
    <text evidence="1">The sequence shown here is derived from an EMBL/GenBank/DDBJ whole genome shotgun (WGS) entry which is preliminary data.</text>
</comment>
<dbReference type="Pfam" id="PF10065">
    <property type="entry name" value="DUF2303"/>
    <property type="match status" value="1"/>
</dbReference>
<evidence type="ECO:0000313" key="2">
    <source>
        <dbReference type="Proteomes" id="UP000567922"/>
    </source>
</evidence>
<dbReference type="InterPro" id="IPR019276">
    <property type="entry name" value="DUF2303"/>
</dbReference>
<sequence>MNTDVSEQHEFQTLTTDEGRSVHLIDTDVPRVRLLAAATATNGLQNHIVDLEEFDHWPRRPKGTRTVRTVTSFLTELARYPLGETAALWGKQKHSLIDAIYNDHTTDLPGWRDDILRLELAKDEDWLAWHRISGRYMPQDEFSDTIEELLHTVLRPDQAELMEIIESIRVTTGSTFESAVHRANGAQHLVYRENVDAKAGRASNLEVPQTITLLLPVFEGSQSRYEVEAWFRLRVRNGELGLAVKLKPTRQIELAGWRHVVEAIEKGLDRTVLDA</sequence>
<protein>
    <submittedName>
        <fullName evidence="1">Uncharacterized protein YfdQ (DUF2303 family)</fullName>
    </submittedName>
</protein>
<dbReference type="EMBL" id="JACHWS010000010">
    <property type="protein sequence ID" value="MBB3040176.1"/>
    <property type="molecule type" value="Genomic_DNA"/>
</dbReference>
<name>A0A839RV89_9ACTN</name>
<dbReference type="OrthoDB" id="4548805at2"/>
<dbReference type="Proteomes" id="UP000567922">
    <property type="component" value="Unassembled WGS sequence"/>
</dbReference>
<organism evidence="1 2">
    <name type="scientific">Hoyosella altamirensis</name>
    <dbReference type="NCBI Taxonomy" id="616997"/>
    <lineage>
        <taxon>Bacteria</taxon>
        <taxon>Bacillati</taxon>
        <taxon>Actinomycetota</taxon>
        <taxon>Actinomycetes</taxon>
        <taxon>Mycobacteriales</taxon>
        <taxon>Hoyosellaceae</taxon>
        <taxon>Hoyosella</taxon>
    </lineage>
</organism>
<evidence type="ECO:0000313" key="1">
    <source>
        <dbReference type="EMBL" id="MBB3040176.1"/>
    </source>
</evidence>
<dbReference type="RefSeq" id="WP_064442293.1">
    <property type="nucleotide sequence ID" value="NZ_BDDI01000022.1"/>
</dbReference>